<evidence type="ECO:0000256" key="1">
    <source>
        <dbReference type="SAM" id="SignalP"/>
    </source>
</evidence>
<reference evidence="2" key="1">
    <citation type="submission" date="2021-01" db="UniProtKB">
        <authorList>
            <consortium name="EnsemblMetazoa"/>
        </authorList>
    </citation>
    <scope>IDENTIFICATION</scope>
</reference>
<dbReference type="AlphaFoldDB" id="A0A7M5XF65"/>
<dbReference type="GeneID" id="136812860"/>
<keyword evidence="1" id="KW-0732">Signal</keyword>
<evidence type="ECO:0000313" key="2">
    <source>
        <dbReference type="EnsemblMetazoa" id="CLYHEMP021449.1"/>
    </source>
</evidence>
<dbReference type="EnsemblMetazoa" id="CLYHEMT021449.1">
    <property type="protein sequence ID" value="CLYHEMP021449.1"/>
    <property type="gene ID" value="CLYHEMG021449"/>
</dbReference>
<name>A0A7M5XF65_9CNID</name>
<feature type="chain" id="PRO_5029753421" evidence="1">
    <location>
        <begin position="21"/>
        <end position="421"/>
    </location>
</feature>
<feature type="signal peptide" evidence="1">
    <location>
        <begin position="1"/>
        <end position="20"/>
    </location>
</feature>
<protein>
    <submittedName>
        <fullName evidence="2">Uncharacterized protein</fullName>
    </submittedName>
</protein>
<accession>A0A7M5XF65</accession>
<evidence type="ECO:0000313" key="3">
    <source>
        <dbReference type="Proteomes" id="UP000594262"/>
    </source>
</evidence>
<dbReference type="RefSeq" id="XP_066925486.1">
    <property type="nucleotide sequence ID" value="XM_067069385.1"/>
</dbReference>
<organism evidence="2 3">
    <name type="scientific">Clytia hemisphaerica</name>
    <dbReference type="NCBI Taxonomy" id="252671"/>
    <lineage>
        <taxon>Eukaryota</taxon>
        <taxon>Metazoa</taxon>
        <taxon>Cnidaria</taxon>
        <taxon>Hydrozoa</taxon>
        <taxon>Hydroidolina</taxon>
        <taxon>Leptothecata</taxon>
        <taxon>Obeliida</taxon>
        <taxon>Clytiidae</taxon>
        <taxon>Clytia</taxon>
    </lineage>
</organism>
<sequence>MYKCTSLLTVLLDLQSLAFAAHYLSIYKQNGVVLPSEDSQNIDARSQIECILKCRTKLNKKNGFYTEKNSCFCSNGSFEASSDDGGQIGATYYEIQKHKVIPFSQHFSVEKVQVAATTIEESLQNIIPQHGDNWQLTFKTWRNDSSPNAYIIRLTADPIDMLKLNGHNVLYVFMRYEELRVRITRLRAEIQFPENQEIDVKIVNYACAGCPTRHKIFLDGVEKFSQATPSKIFHNVSCFAPDIFMTPHEATKLKYISNVPLFESEQSYDKTTQIATIPQWPAGNSTFHVSFELKIDAWTDDWKILLSFSLYGTESSRLPSFYVNNKKILASYKIDNRVYAVIGVVDTSKITLGKYHKISLRQVIDEMSGSFYVNLYFDDELVDSKLNTVPELTFSDVRVRFHNNKKSFLFSFKKFDYSTND</sequence>
<proteinExistence type="predicted"/>
<dbReference type="Proteomes" id="UP000594262">
    <property type="component" value="Unplaced"/>
</dbReference>
<keyword evidence="3" id="KW-1185">Reference proteome</keyword>